<accession>U4THW8</accession>
<keyword evidence="4" id="KW-0143">Chaperone</keyword>
<dbReference type="SUPFAM" id="SSF53067">
    <property type="entry name" value="Actin-like ATPase domain"/>
    <property type="match status" value="2"/>
</dbReference>
<keyword evidence="2 5" id="KW-0547">Nucleotide-binding</keyword>
<sequence>MTVIGIDFGTANAMVGYFDGEAPRIIPNEWGAELTPTIVNVAPAGEVTVGAVAKTRSVLAPAATATAFKPFLGSSKRYVLRGETFTPTELTALVLKSLRVNAERYLGEPVSEAVLSVPTFFDNRQRAALIDAARLAGLTVLRLIGEATAATMADTPQVTNIERILVLDMGADHFTVSLVQRTDGAAQVVRQAVANHLGGDDFTHALVADFAAQQHLTAIDGTLYRQLFDQMEDVKKGDHADTVLINAGDREESYQSDNANLNRVFQPLLAAMRAPLTSVLQGAGVALTDLDQVVLAGAGAQLPAVRAQAAKLCRCLPVVDQTPGDRVVLGLATAAGAPVLYRQLCEMALLPISAHSFGTQATQETANGVVDDFFVPLVNRGDTLPTQALCTFTLDPEEHTTSVPVFLGEHQHTRDDAFLGELAIPNAAAARQVSVRFAYDDQLNLAVAISNDTTQEVATRVFVLDRDATNDLEQARAKNRLAAFAVPSRAEAENQLILTQLERLSQESSGPVRDRFVAERLHFLQLLTKHNLDAINRARTEFADFIRDVQSEYIL</sequence>
<dbReference type="InterPro" id="IPR029047">
    <property type="entry name" value="HSP70_peptide-bd_sf"/>
</dbReference>
<proteinExistence type="inferred from homology"/>
<gene>
    <name evidence="6" type="ORF">L248_1033</name>
</gene>
<dbReference type="SUPFAM" id="SSF100920">
    <property type="entry name" value="Heat shock protein 70kD (HSP70), peptide-binding domain"/>
    <property type="match status" value="1"/>
</dbReference>
<dbReference type="Gene3D" id="3.90.640.10">
    <property type="entry name" value="Actin, Chain A, domain 4"/>
    <property type="match status" value="1"/>
</dbReference>
<name>U4THW8_9LACO</name>
<dbReference type="Proteomes" id="UP000030647">
    <property type="component" value="Unassembled WGS sequence"/>
</dbReference>
<evidence type="ECO:0000313" key="7">
    <source>
        <dbReference type="Proteomes" id="UP000030647"/>
    </source>
</evidence>
<reference evidence="7" key="1">
    <citation type="journal article" date="2013" name="Genome Announc.">
        <title>Whole-Genome Sequencing of Lactobacillus shenzhenensis Strain LY-73T.</title>
        <authorList>
            <person name="Lin Z."/>
            <person name="Liu Z."/>
            <person name="Yang R."/>
            <person name="Zou Y."/>
            <person name="Wan D."/>
            <person name="Chen J."/>
            <person name="Guo M."/>
            <person name="Zhao J."/>
            <person name="Fang C."/>
            <person name="Yang R."/>
            <person name="Liu F."/>
        </authorList>
    </citation>
    <scope>NUCLEOTIDE SEQUENCE [LARGE SCALE GENOMIC DNA]</scope>
    <source>
        <strain evidence="7">LY-73</strain>
    </source>
</reference>
<dbReference type="Gene3D" id="3.30.420.40">
    <property type="match status" value="2"/>
</dbReference>
<evidence type="ECO:0000256" key="3">
    <source>
        <dbReference type="ARBA" id="ARBA00022840"/>
    </source>
</evidence>
<comment type="similarity">
    <text evidence="1 5">Belongs to the heat shock protein 70 family.</text>
</comment>
<evidence type="ECO:0000256" key="2">
    <source>
        <dbReference type="ARBA" id="ARBA00022741"/>
    </source>
</evidence>
<dbReference type="STRING" id="1231336.L248_1033"/>
<dbReference type="AlphaFoldDB" id="U4THW8"/>
<dbReference type="OrthoDB" id="9766019at2"/>
<dbReference type="InterPro" id="IPR013126">
    <property type="entry name" value="Hsp_70_fam"/>
</dbReference>
<dbReference type="Gene3D" id="2.60.34.10">
    <property type="entry name" value="Substrate Binding Domain Of DNAk, Chain A, domain 1"/>
    <property type="match status" value="1"/>
</dbReference>
<dbReference type="PANTHER" id="PTHR19375">
    <property type="entry name" value="HEAT SHOCK PROTEIN 70KDA"/>
    <property type="match status" value="1"/>
</dbReference>
<dbReference type="HOGENOM" id="CLU_005965_2_4_9"/>
<dbReference type="GO" id="GO:0140662">
    <property type="term" value="F:ATP-dependent protein folding chaperone"/>
    <property type="evidence" value="ECO:0007669"/>
    <property type="project" value="InterPro"/>
</dbReference>
<protein>
    <submittedName>
        <fullName evidence="6">Uncharacterized protein</fullName>
    </submittedName>
</protein>
<dbReference type="PRINTS" id="PR00301">
    <property type="entry name" value="HEATSHOCK70"/>
</dbReference>
<evidence type="ECO:0000313" key="6">
    <source>
        <dbReference type="EMBL" id="ERL64371.1"/>
    </source>
</evidence>
<dbReference type="eggNOG" id="COG0443">
    <property type="taxonomic scope" value="Bacteria"/>
</dbReference>
<evidence type="ECO:0000256" key="4">
    <source>
        <dbReference type="ARBA" id="ARBA00023186"/>
    </source>
</evidence>
<keyword evidence="7" id="KW-1185">Reference proteome</keyword>
<dbReference type="FunFam" id="3.30.420.40:FF:000545">
    <property type="entry name" value="Endoplasmic reticulum chaperone BiP"/>
    <property type="match status" value="1"/>
</dbReference>
<keyword evidence="3 5" id="KW-0067">ATP-binding</keyword>
<dbReference type="GO" id="GO:0005524">
    <property type="term" value="F:ATP binding"/>
    <property type="evidence" value="ECO:0007669"/>
    <property type="project" value="UniProtKB-KW"/>
</dbReference>
<dbReference type="EMBL" id="KI271599">
    <property type="protein sequence ID" value="ERL64371.1"/>
    <property type="molecule type" value="Genomic_DNA"/>
</dbReference>
<evidence type="ECO:0000256" key="1">
    <source>
        <dbReference type="ARBA" id="ARBA00007381"/>
    </source>
</evidence>
<organism evidence="6 7">
    <name type="scientific">Schleiferilactobacillus shenzhenensis LY-73</name>
    <dbReference type="NCBI Taxonomy" id="1231336"/>
    <lineage>
        <taxon>Bacteria</taxon>
        <taxon>Bacillati</taxon>
        <taxon>Bacillota</taxon>
        <taxon>Bacilli</taxon>
        <taxon>Lactobacillales</taxon>
        <taxon>Lactobacillaceae</taxon>
        <taxon>Schleiferilactobacillus</taxon>
    </lineage>
</organism>
<dbReference type="Pfam" id="PF00012">
    <property type="entry name" value="HSP70"/>
    <property type="match status" value="2"/>
</dbReference>
<dbReference type="InterPro" id="IPR043129">
    <property type="entry name" value="ATPase_NBD"/>
</dbReference>
<evidence type="ECO:0000256" key="5">
    <source>
        <dbReference type="RuleBase" id="RU003322"/>
    </source>
</evidence>
<dbReference type="RefSeq" id="WP_022530365.1">
    <property type="nucleotide sequence ID" value="NZ_KI271599.1"/>
</dbReference>